<dbReference type="PANTHER" id="PTHR36115">
    <property type="entry name" value="PROLINE-RICH ANTIGEN HOMOLOG-RELATED"/>
    <property type="match status" value="1"/>
</dbReference>
<feature type="transmembrane region" description="Helical" evidence="6">
    <location>
        <begin position="231"/>
        <end position="248"/>
    </location>
</feature>
<dbReference type="GO" id="GO:0005886">
    <property type="term" value="C:plasma membrane"/>
    <property type="evidence" value="ECO:0007669"/>
    <property type="project" value="UniProtKB-SubCell"/>
</dbReference>
<feature type="transmembrane region" description="Helical" evidence="6">
    <location>
        <begin position="170"/>
        <end position="189"/>
    </location>
</feature>
<dbReference type="InterPro" id="IPR010432">
    <property type="entry name" value="RDD"/>
</dbReference>
<organism evidence="9 10">
    <name type="scientific">Aquirhabdus parva</name>
    <dbReference type="NCBI Taxonomy" id="2283318"/>
    <lineage>
        <taxon>Bacteria</taxon>
        <taxon>Pseudomonadati</taxon>
        <taxon>Pseudomonadota</taxon>
        <taxon>Gammaproteobacteria</taxon>
        <taxon>Moraxellales</taxon>
        <taxon>Moraxellaceae</taxon>
        <taxon>Aquirhabdus</taxon>
    </lineage>
</organism>
<keyword evidence="2" id="KW-1003">Cell membrane</keyword>
<evidence type="ECO:0000259" key="7">
    <source>
        <dbReference type="Pfam" id="PF06271"/>
    </source>
</evidence>
<proteinExistence type="predicted"/>
<protein>
    <submittedName>
        <fullName evidence="9">RDD family protein</fullName>
    </submittedName>
</protein>
<feature type="transmembrane region" description="Helical" evidence="6">
    <location>
        <begin position="111"/>
        <end position="133"/>
    </location>
</feature>
<comment type="subcellular location">
    <subcellularLocation>
        <location evidence="1">Cell membrane</location>
        <topology evidence="1">Multi-pass membrane protein</topology>
    </subcellularLocation>
</comment>
<dbReference type="OrthoDB" id="8612316at2"/>
<keyword evidence="10" id="KW-1185">Reference proteome</keyword>
<dbReference type="Pfam" id="PF06271">
    <property type="entry name" value="RDD"/>
    <property type="match status" value="1"/>
</dbReference>
<keyword evidence="5 6" id="KW-0472">Membrane</keyword>
<evidence type="ECO:0000256" key="4">
    <source>
        <dbReference type="ARBA" id="ARBA00022989"/>
    </source>
</evidence>
<gene>
    <name evidence="9" type="ORF">HYN46_07595</name>
</gene>
<dbReference type="InterPro" id="IPR025640">
    <property type="entry name" value="GYF_2"/>
</dbReference>
<sequence>MQIYLARNNQQAGPYTLEQVNAMLANTQIVLTDLAWHEGMETWLPLGQLTGGKMVYIPSSDKSAVISPFSTPTTPSANKTAGVYSRTTSTKIDANHFFANGSTIANVGTRIGAAVVDLLTLLVITTIAMYQILPQDTIAKISAIMEKASSETTLQLQQQVYALIPPQVQVQVLLIAAVVAFVQILLIIWRGQSIGKILFKIRIVDEKSGLKAGFMQGAVLRTLLFNLAYNLPLVGSLIFMVDFISLFTEKNRTLHDRLAKTLVVNALPVQLEKPKS</sequence>
<feature type="domain" description="GYF" evidence="8">
    <location>
        <begin position="4"/>
        <end position="49"/>
    </location>
</feature>
<evidence type="ECO:0000256" key="1">
    <source>
        <dbReference type="ARBA" id="ARBA00004651"/>
    </source>
</evidence>
<dbReference type="Proteomes" id="UP000253940">
    <property type="component" value="Chromosome"/>
</dbReference>
<evidence type="ECO:0000256" key="6">
    <source>
        <dbReference type="SAM" id="Phobius"/>
    </source>
</evidence>
<dbReference type="Pfam" id="PF14237">
    <property type="entry name" value="GYF_2"/>
    <property type="match status" value="1"/>
</dbReference>
<keyword evidence="4 6" id="KW-1133">Transmembrane helix</keyword>
<name>A0A345P5Z8_9GAMM</name>
<dbReference type="RefSeq" id="WP_114898817.1">
    <property type="nucleotide sequence ID" value="NZ_CP031222.1"/>
</dbReference>
<evidence type="ECO:0000256" key="5">
    <source>
        <dbReference type="ARBA" id="ARBA00023136"/>
    </source>
</evidence>
<evidence type="ECO:0000313" key="9">
    <source>
        <dbReference type="EMBL" id="AXI02707.1"/>
    </source>
</evidence>
<dbReference type="KEGG" id="mbah:HYN46_07595"/>
<keyword evidence="3 6" id="KW-0812">Transmembrane</keyword>
<evidence type="ECO:0000256" key="2">
    <source>
        <dbReference type="ARBA" id="ARBA00022475"/>
    </source>
</evidence>
<accession>A0A345P5Z8</accession>
<dbReference type="EMBL" id="CP031222">
    <property type="protein sequence ID" value="AXI02707.1"/>
    <property type="molecule type" value="Genomic_DNA"/>
</dbReference>
<evidence type="ECO:0000313" key="10">
    <source>
        <dbReference type="Proteomes" id="UP000253940"/>
    </source>
</evidence>
<dbReference type="InterPro" id="IPR051791">
    <property type="entry name" value="Pra-immunoreactive"/>
</dbReference>
<evidence type="ECO:0000256" key="3">
    <source>
        <dbReference type="ARBA" id="ARBA00022692"/>
    </source>
</evidence>
<evidence type="ECO:0000259" key="8">
    <source>
        <dbReference type="Pfam" id="PF14237"/>
    </source>
</evidence>
<reference evidence="9 10" key="1">
    <citation type="submission" date="2018-07" db="EMBL/GenBank/DDBJ databases">
        <title>Genome sequencing of Moraxellaceae gen. HYN0046.</title>
        <authorList>
            <person name="Kim M."/>
            <person name="Yi H."/>
        </authorList>
    </citation>
    <scope>NUCLEOTIDE SEQUENCE [LARGE SCALE GENOMIC DNA]</scope>
    <source>
        <strain evidence="9 10">HYN0046</strain>
    </source>
</reference>
<feature type="domain" description="RDD" evidence="7">
    <location>
        <begin position="105"/>
        <end position="260"/>
    </location>
</feature>
<dbReference type="AlphaFoldDB" id="A0A345P5Z8"/>